<dbReference type="Gene3D" id="3.30.460.10">
    <property type="entry name" value="Beta Polymerase, domain 2"/>
    <property type="match status" value="1"/>
</dbReference>
<evidence type="ECO:0000256" key="2">
    <source>
        <dbReference type="SAM" id="Coils"/>
    </source>
</evidence>
<sequence>MELPGTSGLTRRKKTGRSTSGSASASASAGAATPAPTHGLKVTVGSSSSARMEEVDDRITIPLAEHKKQQQEHVLKTGISKYRSLSGKSTLLATTSASATATIDSSSSTTTVSSVVDRRHSSSGNGAAVSTAEHAQRLLDQKQYAAAIPFLTESLKHTSGTQQNSQVKLYYQRGSCYLAAQKYKQAAQDFTSAIDRVPRNGMLLAKRAKAYAQLNQTHAALADYNEAIELTVSGGYTLAGGSSTSAFGLPCLASSGSGGNVHNKTELRALYLARAKVYRQMNNYSSALADLARAETETDGHRDADMYYQRAQLYLQYHHHPLALKDFDRFIELQEGAVAVTGSAAGGDGSSRLIEVLLERAKLLMQLAVNEEEQHGGDAALQSVEQGGPAAKGTATTAATTATTPRAFVSASARALVERAVRDYTQVVMLDDGHVEAWRLRGEAHGKLDETNAAHWDFDKALALEPNDFQVHMSRAKLYQQQQEFQRAVEEVTAVLQVNGFFVDALFFRAQLFEQLGDHRRAQADYTSIIDAHLDLRGLNDAPSDSLDVSATSNSSSNQKTSKHGGTGSTNRSSNSGQVKAKGGKVTSEYAAQALLYRARLSLSMDLFDDAMEDYDRIIESFANHLEAQLELQDAKAKKIEYEQRKQQEALAWVERREEEEEDQEASGRISSSTKSKKKKKKKKKKTKAMSSGDNDAVDAVQSENERNKNDDDDDEASNATSPTKLAVTIVIEPDTKYSDMTISSPGFNYVTRDEACESLEPEDDEEVTQNIVASPTPAEDTSKRRRRGDETEMTSLTKSSGDGDDGGDDDNDEQQKTSAGDTAQSSAPASSMREVLVDERYLKKRRKQLENLRVDLLQACDERNREMLNEVIERAERKQMTDQLTEEIEQAMRVMAELERIANGGAPATESVPEEAQQPNKSDAIQDAPVIEPTKAPEVMVKEIVDEASATPVESSDKPDEAVTSPVQSQSTDSTVPEVQAAKPRPSLVIRPIDYGHALQQAEQHEHALQRAQQQLQERESEIAYLKQVIEQAKSVDLTEVYDQIELGPELLALRSAFPPALHALGQRIDQLVDWMGPSPEADQVRLKILGFVRRVLESHLPPASPILVFATGSFPMKTYLPTADLDVCLLFPKEMEPSWFFPVLNALALAASQSSGADGSSANGSPTPKHGQNSASQTNTVRNVSFINAEVRVIKCTVDNVSVDLTANRTGALGALVLLDTMDARVGKRHLLKKSLILVKAWCSHESGLYAASGGNNATPPIGSDPTSVLGASQGAFSTYALNTMVMALFNQYGNAITHPLQALYLFLDMMAEFPWHESAVTLFGPMPIAVLTTTPVLANGTVHKKKRKTTTAHQNFCALLKPDDVERIRARLRDQFTAFETHGAGFLTVFPTRVCNVVDPLHDGNNLARSVSVESFPRMKRAFRLGRNRLGALLTSVMHPSKSVEDTATVATTELDAYFALCWRLYGRGDGWRPDLLIHPRQTWHGKPASSVVGTSDEAIEEARWQSLLPELLLSPVPMPGPGPGPVPAVAVGGPTPVPHSFTHGHGGHGHSKRPMSSPIRSTSAPMVGNTTTTLPPGPMTPPAYHGVHYHRRGYDKSPPPSGKAGAVVIGASNGGGGGGVYYAKHTRRSDPSQSSANNVSPKQV</sequence>
<feature type="repeat" description="TPR" evidence="1">
    <location>
        <begin position="167"/>
        <end position="200"/>
    </location>
</feature>
<dbReference type="InterPro" id="IPR019734">
    <property type="entry name" value="TPR_rpt"/>
</dbReference>
<feature type="region of interest" description="Disordered" evidence="3">
    <location>
        <begin position="1159"/>
        <end position="1180"/>
    </location>
</feature>
<dbReference type="SUPFAM" id="SSF81301">
    <property type="entry name" value="Nucleotidyltransferase"/>
    <property type="match status" value="1"/>
</dbReference>
<evidence type="ECO:0000256" key="3">
    <source>
        <dbReference type="SAM" id="MobiDB-lite"/>
    </source>
</evidence>
<feature type="region of interest" description="Disordered" evidence="3">
    <location>
        <begin position="1546"/>
        <end position="1568"/>
    </location>
</feature>
<feature type="compositionally biased region" description="Polar residues" evidence="3">
    <location>
        <begin position="966"/>
        <end position="978"/>
    </location>
</feature>
<feature type="region of interest" description="Disordered" evidence="3">
    <location>
        <begin position="1"/>
        <end position="53"/>
    </location>
</feature>
<feature type="compositionally biased region" description="Polar residues" evidence="3">
    <location>
        <begin position="1635"/>
        <end position="1648"/>
    </location>
</feature>
<dbReference type="Proteomes" id="UP001146120">
    <property type="component" value="Unassembled WGS sequence"/>
</dbReference>
<evidence type="ECO:0000313" key="6">
    <source>
        <dbReference type="EMBL" id="DAZ92837.1"/>
    </source>
</evidence>
<dbReference type="InterPro" id="IPR058921">
    <property type="entry name" value="PAP/OAS1-rel"/>
</dbReference>
<dbReference type="PROSITE" id="PS50005">
    <property type="entry name" value="TPR"/>
    <property type="match status" value="3"/>
</dbReference>
<evidence type="ECO:0000256" key="1">
    <source>
        <dbReference type="PROSITE-ProRule" id="PRU00339"/>
    </source>
</evidence>
<dbReference type="InterPro" id="IPR054708">
    <property type="entry name" value="MTPAP-like_central"/>
</dbReference>
<comment type="caution">
    <text evidence="6">The sequence shown here is derived from an EMBL/GenBank/DDBJ whole genome shotgun (WGS) entry which is preliminary data.</text>
</comment>
<evidence type="ECO:0000313" key="7">
    <source>
        <dbReference type="Proteomes" id="UP001146120"/>
    </source>
</evidence>
<dbReference type="EMBL" id="DAKRPA010000376">
    <property type="protein sequence ID" value="DAZ92837.1"/>
    <property type="molecule type" value="Genomic_DNA"/>
</dbReference>
<feature type="region of interest" description="Disordered" evidence="3">
    <location>
        <begin position="950"/>
        <end position="983"/>
    </location>
</feature>
<dbReference type="Pfam" id="PF26180">
    <property type="entry name" value="PAP-OAS1"/>
    <property type="match status" value="1"/>
</dbReference>
<reference evidence="6" key="2">
    <citation type="journal article" date="2023" name="Microbiol Resour">
        <title>Decontamination and Annotation of the Draft Genome Sequence of the Oomycete Lagenidium giganteum ARSEF 373.</title>
        <authorList>
            <person name="Morgan W.R."/>
            <person name="Tartar A."/>
        </authorList>
    </citation>
    <scope>NUCLEOTIDE SEQUENCE</scope>
    <source>
        <strain evidence="6">ARSEF 373</strain>
    </source>
</reference>
<feature type="compositionally biased region" description="Acidic residues" evidence="3">
    <location>
        <begin position="757"/>
        <end position="768"/>
    </location>
</feature>
<feature type="domain" description="Poly(A) RNA polymerase mitochondrial-like central palm" evidence="4">
    <location>
        <begin position="1068"/>
        <end position="1221"/>
    </location>
</feature>
<dbReference type="SUPFAM" id="SSF81631">
    <property type="entry name" value="PAP/OAS1 substrate-binding domain"/>
    <property type="match status" value="1"/>
</dbReference>
<feature type="compositionally biased region" description="Low complexity" evidence="3">
    <location>
        <begin position="18"/>
        <end position="37"/>
    </location>
</feature>
<feature type="compositionally biased region" description="Basic residues" evidence="3">
    <location>
        <begin position="675"/>
        <end position="688"/>
    </location>
</feature>
<feature type="region of interest" description="Disordered" evidence="3">
    <location>
        <begin position="1599"/>
        <end position="1648"/>
    </location>
</feature>
<dbReference type="PANTHER" id="PTHR45979">
    <property type="entry name" value="PAP/OAS1 SUBSTRATE-BINDING DOMAIN SUPERFAMILY"/>
    <property type="match status" value="1"/>
</dbReference>
<feature type="coiled-coil region" evidence="2">
    <location>
        <begin position="623"/>
        <end position="652"/>
    </location>
</feature>
<feature type="compositionally biased region" description="Acidic residues" evidence="3">
    <location>
        <begin position="803"/>
        <end position="813"/>
    </location>
</feature>
<feature type="domain" description="PAP/OAS1 substrate-binding-related" evidence="5">
    <location>
        <begin position="1270"/>
        <end position="1439"/>
    </location>
</feature>
<dbReference type="InterPro" id="IPR011990">
    <property type="entry name" value="TPR-like_helical_dom_sf"/>
</dbReference>
<evidence type="ECO:0000259" key="5">
    <source>
        <dbReference type="Pfam" id="PF26180"/>
    </source>
</evidence>
<evidence type="ECO:0000259" key="4">
    <source>
        <dbReference type="Pfam" id="PF22600"/>
    </source>
</evidence>
<feature type="repeat" description="TPR" evidence="1">
    <location>
        <begin position="304"/>
        <end position="337"/>
    </location>
</feature>
<feature type="compositionally biased region" description="Low complexity" evidence="3">
    <location>
        <begin position="545"/>
        <end position="560"/>
    </location>
</feature>
<accession>A0AAV2YCZ1</accession>
<keyword evidence="2" id="KW-0175">Coiled coil</keyword>
<dbReference type="Gene3D" id="1.10.1410.10">
    <property type="match status" value="1"/>
</dbReference>
<feature type="coiled-coil region" evidence="2">
    <location>
        <begin position="996"/>
        <end position="1030"/>
    </location>
</feature>
<keyword evidence="1" id="KW-0802">TPR repeat</keyword>
<protein>
    <submittedName>
        <fullName evidence="6">Uncharacterized protein</fullName>
    </submittedName>
</protein>
<feature type="repeat" description="TPR" evidence="1">
    <location>
        <begin position="435"/>
        <end position="468"/>
    </location>
</feature>
<organism evidence="6 7">
    <name type="scientific">Lagenidium giganteum</name>
    <dbReference type="NCBI Taxonomy" id="4803"/>
    <lineage>
        <taxon>Eukaryota</taxon>
        <taxon>Sar</taxon>
        <taxon>Stramenopiles</taxon>
        <taxon>Oomycota</taxon>
        <taxon>Peronosporomycetes</taxon>
        <taxon>Pythiales</taxon>
        <taxon>Pythiaceae</taxon>
    </lineage>
</organism>
<proteinExistence type="predicted"/>
<reference evidence="6" key="1">
    <citation type="submission" date="2022-11" db="EMBL/GenBank/DDBJ databases">
        <authorList>
            <person name="Morgan W.R."/>
            <person name="Tartar A."/>
        </authorList>
    </citation>
    <scope>NUCLEOTIDE SEQUENCE</scope>
    <source>
        <strain evidence="6">ARSEF 373</strain>
    </source>
</reference>
<feature type="compositionally biased region" description="Polar residues" evidence="3">
    <location>
        <begin position="817"/>
        <end position="830"/>
    </location>
</feature>
<feature type="region of interest" description="Disordered" evidence="3">
    <location>
        <begin position="545"/>
        <end position="583"/>
    </location>
</feature>
<gene>
    <name evidence="6" type="ORF">N0F65_000517</name>
</gene>
<feature type="coiled-coil region" evidence="2">
    <location>
        <begin position="847"/>
        <end position="902"/>
    </location>
</feature>
<dbReference type="InterPro" id="IPR043519">
    <property type="entry name" value="NT_sf"/>
</dbReference>
<dbReference type="SMART" id="SM00028">
    <property type="entry name" value="TPR"/>
    <property type="match status" value="8"/>
</dbReference>
<keyword evidence="7" id="KW-1185">Reference proteome</keyword>
<dbReference type="Pfam" id="PF13432">
    <property type="entry name" value="TPR_16"/>
    <property type="match status" value="2"/>
</dbReference>
<dbReference type="Pfam" id="PF22600">
    <property type="entry name" value="MTPAP-like_central"/>
    <property type="match status" value="1"/>
</dbReference>
<dbReference type="PANTHER" id="PTHR45979:SF30">
    <property type="entry name" value="NUCLEOTIDYLTRANSFERASE"/>
    <property type="match status" value="1"/>
</dbReference>
<dbReference type="InterPro" id="IPR058920">
    <property type="entry name" value="PAP-OAS1-bd-rel"/>
</dbReference>
<feature type="region of interest" description="Disordered" evidence="3">
    <location>
        <begin position="655"/>
        <end position="837"/>
    </location>
</feature>
<dbReference type="Gene3D" id="1.25.40.10">
    <property type="entry name" value="Tetratricopeptide repeat domain"/>
    <property type="match status" value="3"/>
</dbReference>
<dbReference type="SUPFAM" id="SSF48452">
    <property type="entry name" value="TPR-like"/>
    <property type="match status" value="2"/>
</dbReference>
<name>A0AAV2YCZ1_9STRA</name>